<proteinExistence type="predicted"/>
<name>A0A2W0D225_9BACL</name>
<evidence type="ECO:0000313" key="2">
    <source>
        <dbReference type="Proteomes" id="UP000247459"/>
    </source>
</evidence>
<dbReference type="EMBL" id="PRLG01000013">
    <property type="protein sequence ID" value="PYY29951.1"/>
    <property type="molecule type" value="Genomic_DNA"/>
</dbReference>
<accession>A0A2W0D225</accession>
<evidence type="ECO:0000313" key="1">
    <source>
        <dbReference type="EMBL" id="PYY29951.1"/>
    </source>
</evidence>
<organism evidence="1 2">
    <name type="scientific">Paenibacillus illinoisensis</name>
    <dbReference type="NCBI Taxonomy" id="59845"/>
    <lineage>
        <taxon>Bacteria</taxon>
        <taxon>Bacillati</taxon>
        <taxon>Bacillota</taxon>
        <taxon>Bacilli</taxon>
        <taxon>Bacillales</taxon>
        <taxon>Paenibacillaceae</taxon>
        <taxon>Paenibacillus</taxon>
    </lineage>
</organism>
<dbReference type="AlphaFoldDB" id="A0A2W0D225"/>
<gene>
    <name evidence="1" type="ORF">PIL02S_01548</name>
</gene>
<protein>
    <submittedName>
        <fullName evidence="1">Uncharacterized protein</fullName>
    </submittedName>
</protein>
<dbReference type="OrthoDB" id="2086109at2"/>
<comment type="caution">
    <text evidence="1">The sequence shown here is derived from an EMBL/GenBank/DDBJ whole genome shotgun (WGS) entry which is preliminary data.</text>
</comment>
<sequence length="161" mass="18441">MPMIHNFVIENKSDVNEDVYTSYSWDRNGKIHKNGLTRDNQAHLDDNFISYIHDSLQWLETTNPSTGEKAMGLNNYGITVIEDQQVLQRLYQILNAWIDLFGSAPDSIKLRGDFCVDDGDRKGYYEKLVYNKSDLITELKKLTSMAVHAAEHGKCIVHFGI</sequence>
<reference evidence="1 2" key="1">
    <citation type="submission" date="2018-01" db="EMBL/GenBank/DDBJ databases">
        <title>Genome sequence of the PGP bacterium Paenibacillus illinoisensis E3.</title>
        <authorList>
            <person name="Rolli E."/>
            <person name="Marasco R."/>
            <person name="Bessem C."/>
            <person name="Michoud G."/>
            <person name="Gaiarsa S."/>
            <person name="Borin S."/>
            <person name="Daffonchio D."/>
        </authorList>
    </citation>
    <scope>NUCLEOTIDE SEQUENCE [LARGE SCALE GENOMIC DNA]</scope>
    <source>
        <strain evidence="1 2">E3</strain>
    </source>
</reference>
<dbReference type="RefSeq" id="WP_110757319.1">
    <property type="nucleotide sequence ID" value="NZ_PRLG01000013.1"/>
</dbReference>
<dbReference type="Proteomes" id="UP000247459">
    <property type="component" value="Unassembled WGS sequence"/>
</dbReference>